<feature type="compositionally biased region" description="Acidic residues" evidence="1">
    <location>
        <begin position="1"/>
        <end position="12"/>
    </location>
</feature>
<evidence type="ECO:0000313" key="3">
    <source>
        <dbReference type="Proteomes" id="UP001153365"/>
    </source>
</evidence>
<evidence type="ECO:0000313" key="2">
    <source>
        <dbReference type="EMBL" id="CAH7687575.1"/>
    </source>
</evidence>
<accession>A0AAV0BM72</accession>
<comment type="caution">
    <text evidence="2">The sequence shown here is derived from an EMBL/GenBank/DDBJ whole genome shotgun (WGS) entry which is preliminary data.</text>
</comment>
<protein>
    <submittedName>
        <fullName evidence="2">Uncharacterized protein</fullName>
    </submittedName>
</protein>
<reference evidence="2" key="1">
    <citation type="submission" date="2022-06" db="EMBL/GenBank/DDBJ databases">
        <authorList>
            <consortium name="SYNGENTA / RWTH Aachen University"/>
        </authorList>
    </citation>
    <scope>NUCLEOTIDE SEQUENCE</scope>
</reference>
<gene>
    <name evidence="2" type="ORF">PPACK8108_LOCUS22378</name>
</gene>
<feature type="compositionally biased region" description="Basic residues" evidence="1">
    <location>
        <begin position="301"/>
        <end position="311"/>
    </location>
</feature>
<evidence type="ECO:0000256" key="1">
    <source>
        <dbReference type="SAM" id="MobiDB-lite"/>
    </source>
</evidence>
<organism evidence="2 3">
    <name type="scientific">Phakopsora pachyrhizi</name>
    <name type="common">Asian soybean rust disease fungus</name>
    <dbReference type="NCBI Taxonomy" id="170000"/>
    <lineage>
        <taxon>Eukaryota</taxon>
        <taxon>Fungi</taxon>
        <taxon>Dikarya</taxon>
        <taxon>Basidiomycota</taxon>
        <taxon>Pucciniomycotina</taxon>
        <taxon>Pucciniomycetes</taxon>
        <taxon>Pucciniales</taxon>
        <taxon>Phakopsoraceae</taxon>
        <taxon>Phakopsora</taxon>
    </lineage>
</organism>
<keyword evidence="3" id="KW-1185">Reference proteome</keyword>
<dbReference type="Proteomes" id="UP001153365">
    <property type="component" value="Unassembled WGS sequence"/>
</dbReference>
<dbReference type="EMBL" id="CALTRL010005888">
    <property type="protein sequence ID" value="CAH7687575.1"/>
    <property type="molecule type" value="Genomic_DNA"/>
</dbReference>
<feature type="region of interest" description="Disordered" evidence="1">
    <location>
        <begin position="1"/>
        <end position="32"/>
    </location>
</feature>
<sequence length="400" mass="44164">MNYDGIETEGPNDDLKSSIHASDFFDSDPDPSTSGGFAASAYELVKSSDLSSDDSGSPLSLKTEISSTQGFCIDHIQDDSNHEGESAVDKFDWLFISHLPSSFLTYQPSNFYNAVGVDSALSRLSPCNPRSWQLNVSIVNTRKTTYRPEKQVLYVMYRNSAPIPTAHLAQLVRASVLKAEVPARGSVGVDSALSRLSPCNPRSWQLNVSIVNTRKTTYRPEKQVLYVMYRNSAPIPTAHLAQLVRASVLKAEVPATRSIAVSIPHCPQSVATTSSTNSGRVKAAVCSNALSLAAPSPHSLKPPRLRTKSLKHTSSDPNIGDDQRPQLRLQHQASSSQVQSPSWFTAKRFCCRSEDKPEIWQTYIWQLWHLALIVVDGDIFLCSFFQLEKQIGVKDFETSE</sequence>
<dbReference type="AlphaFoldDB" id="A0AAV0BM72"/>
<feature type="region of interest" description="Disordered" evidence="1">
    <location>
        <begin position="295"/>
        <end position="323"/>
    </location>
</feature>
<proteinExistence type="predicted"/>
<name>A0AAV0BM72_PHAPC</name>